<evidence type="ECO:0000313" key="2">
    <source>
        <dbReference type="Proteomes" id="UP000030746"/>
    </source>
</evidence>
<dbReference type="OrthoDB" id="6099215at2759"/>
<protein>
    <recommendedName>
        <fullName evidence="3">CARD domain-containing protein</fullName>
    </recommendedName>
</protein>
<dbReference type="Proteomes" id="UP000030746">
    <property type="component" value="Unassembled WGS sequence"/>
</dbReference>
<keyword evidence="2" id="KW-1185">Reference proteome</keyword>
<gene>
    <name evidence="1" type="ORF">LOTGIDRAFT_158307</name>
</gene>
<dbReference type="KEGG" id="lgi:LOTGIDRAFT_158307"/>
<organism evidence="1 2">
    <name type="scientific">Lottia gigantea</name>
    <name type="common">Giant owl limpet</name>
    <dbReference type="NCBI Taxonomy" id="225164"/>
    <lineage>
        <taxon>Eukaryota</taxon>
        <taxon>Metazoa</taxon>
        <taxon>Spiralia</taxon>
        <taxon>Lophotrochozoa</taxon>
        <taxon>Mollusca</taxon>
        <taxon>Gastropoda</taxon>
        <taxon>Patellogastropoda</taxon>
        <taxon>Lottioidea</taxon>
        <taxon>Lottiidae</taxon>
        <taxon>Lottia</taxon>
    </lineage>
</organism>
<evidence type="ECO:0000313" key="1">
    <source>
        <dbReference type="EMBL" id="ESP00075.1"/>
    </source>
</evidence>
<name>V4CDQ6_LOTGI</name>
<dbReference type="InterPro" id="IPR011029">
    <property type="entry name" value="DEATH-like_dom_sf"/>
</dbReference>
<dbReference type="HOGENOM" id="CLU_621559_0_0_1"/>
<sequence length="441" mass="50578">MNQTEKDAIYSIFCELTKDVQPKYILAPLIQYRVVTHEDLGGLDVQNYLSTSRSEQILVKMIETCSLETFVNILRHENIYDHLVELVFATISQSKGTENTNGVNYQNAGVPSQLSRINIYTGSRKKVKRVAHLLKRLIHFGKAEEFQKNVNKIESKWNFMKNNPRVTNVQKAEVADLLFSALDCQLANMRIKNDPGMYNHQFFKEMVAIIPYTSNPILSSMSYTARFGATVILEEPLDHGLAHLMTAKMHSEMIVPCKEAGMVYYQEIDILVRKYEIETNDVMKQDMLSRCRLALNQFDEETSAVKEDFTRMLFLRMANIYLGINVFGSVIAHVQISDGDLREAENCLKMVKSTWNGMDTRRKMFYYIAKAVLNQNRNRPDIALVKSKLALELANQGKFLNEKPSIEILIQKFEFEFAANCENEIGDTINDLDAIMADDED</sequence>
<dbReference type="RefSeq" id="XP_009049266.1">
    <property type="nucleotide sequence ID" value="XM_009051018.1"/>
</dbReference>
<dbReference type="Gene3D" id="1.10.533.10">
    <property type="entry name" value="Death Domain, Fas"/>
    <property type="match status" value="1"/>
</dbReference>
<evidence type="ECO:0008006" key="3">
    <source>
        <dbReference type="Google" id="ProtNLM"/>
    </source>
</evidence>
<dbReference type="EMBL" id="KB200869">
    <property type="protein sequence ID" value="ESP00075.1"/>
    <property type="molecule type" value="Genomic_DNA"/>
</dbReference>
<dbReference type="GeneID" id="20237671"/>
<dbReference type="CTD" id="20237671"/>
<dbReference type="OMA" id="DEDCANY"/>
<accession>V4CDQ6</accession>
<proteinExistence type="predicted"/>
<dbReference type="AlphaFoldDB" id="V4CDQ6"/>
<reference evidence="1 2" key="1">
    <citation type="journal article" date="2013" name="Nature">
        <title>Insights into bilaterian evolution from three spiralian genomes.</title>
        <authorList>
            <person name="Simakov O."/>
            <person name="Marletaz F."/>
            <person name="Cho S.J."/>
            <person name="Edsinger-Gonzales E."/>
            <person name="Havlak P."/>
            <person name="Hellsten U."/>
            <person name="Kuo D.H."/>
            <person name="Larsson T."/>
            <person name="Lv J."/>
            <person name="Arendt D."/>
            <person name="Savage R."/>
            <person name="Osoegawa K."/>
            <person name="de Jong P."/>
            <person name="Grimwood J."/>
            <person name="Chapman J.A."/>
            <person name="Shapiro H."/>
            <person name="Aerts A."/>
            <person name="Otillar R.P."/>
            <person name="Terry A.Y."/>
            <person name="Boore J.L."/>
            <person name="Grigoriev I.V."/>
            <person name="Lindberg D.R."/>
            <person name="Seaver E.C."/>
            <person name="Weisblat D.A."/>
            <person name="Putnam N.H."/>
            <person name="Rokhsar D.S."/>
        </authorList>
    </citation>
    <scope>NUCLEOTIDE SEQUENCE [LARGE SCALE GENOMIC DNA]</scope>
</reference>